<keyword evidence="4" id="KW-1185">Reference proteome</keyword>
<feature type="coiled-coil region" evidence="1">
    <location>
        <begin position="27"/>
        <end position="55"/>
    </location>
</feature>
<dbReference type="AlphaFoldDB" id="A0A8K0DKU2"/>
<sequence length="203" mass="23797">MAPGEFIIMDDMNGRDRIIVGHRESGRKTFREEEREEKEEKKNEKINVYKLKEENIKKRYYNLVEQKIQNSAAKREESSLQICGSYKRAYKAGSLQKCVCSYAVLLKRDLDPDSTKHRKAFQVPEMKYTSKVAGKTRRDRVRDTTIRIRLGVRPLEEMIKNSQPKVEWMSLDTQENVSSQACKDTTKRAEEDYMEAQPQVQLP</sequence>
<dbReference type="Proteomes" id="UP000801492">
    <property type="component" value="Unassembled WGS sequence"/>
</dbReference>
<evidence type="ECO:0000313" key="4">
    <source>
        <dbReference type="Proteomes" id="UP000801492"/>
    </source>
</evidence>
<dbReference type="EMBL" id="VTPC01000032">
    <property type="protein sequence ID" value="KAF2906041.1"/>
    <property type="molecule type" value="Genomic_DNA"/>
</dbReference>
<proteinExistence type="predicted"/>
<comment type="caution">
    <text evidence="3">The sequence shown here is derived from an EMBL/GenBank/DDBJ whole genome shotgun (WGS) entry which is preliminary data.</text>
</comment>
<protein>
    <submittedName>
        <fullName evidence="3">Uncharacterized protein</fullName>
    </submittedName>
</protein>
<accession>A0A8K0DKU2</accession>
<evidence type="ECO:0000313" key="3">
    <source>
        <dbReference type="EMBL" id="KAF2906041.1"/>
    </source>
</evidence>
<feature type="region of interest" description="Disordered" evidence="2">
    <location>
        <begin position="175"/>
        <end position="203"/>
    </location>
</feature>
<evidence type="ECO:0000256" key="2">
    <source>
        <dbReference type="SAM" id="MobiDB-lite"/>
    </source>
</evidence>
<organism evidence="3 4">
    <name type="scientific">Ignelater luminosus</name>
    <name type="common">Cucubano</name>
    <name type="synonym">Pyrophorus luminosus</name>
    <dbReference type="NCBI Taxonomy" id="2038154"/>
    <lineage>
        <taxon>Eukaryota</taxon>
        <taxon>Metazoa</taxon>
        <taxon>Ecdysozoa</taxon>
        <taxon>Arthropoda</taxon>
        <taxon>Hexapoda</taxon>
        <taxon>Insecta</taxon>
        <taxon>Pterygota</taxon>
        <taxon>Neoptera</taxon>
        <taxon>Endopterygota</taxon>
        <taxon>Coleoptera</taxon>
        <taxon>Polyphaga</taxon>
        <taxon>Elateriformia</taxon>
        <taxon>Elateroidea</taxon>
        <taxon>Elateridae</taxon>
        <taxon>Agrypninae</taxon>
        <taxon>Pyrophorini</taxon>
        <taxon>Ignelater</taxon>
    </lineage>
</organism>
<gene>
    <name evidence="3" type="ORF">ILUMI_00136</name>
</gene>
<reference evidence="3" key="1">
    <citation type="submission" date="2019-08" db="EMBL/GenBank/DDBJ databases">
        <title>The genome of the North American firefly Photinus pyralis.</title>
        <authorList>
            <consortium name="Photinus pyralis genome working group"/>
            <person name="Fallon T.R."/>
            <person name="Sander Lower S.E."/>
            <person name="Weng J.-K."/>
        </authorList>
    </citation>
    <scope>NUCLEOTIDE SEQUENCE</scope>
    <source>
        <strain evidence="3">TRF0915ILg1</strain>
        <tissue evidence="3">Whole body</tissue>
    </source>
</reference>
<evidence type="ECO:0000256" key="1">
    <source>
        <dbReference type="SAM" id="Coils"/>
    </source>
</evidence>
<name>A0A8K0DKU2_IGNLU</name>
<keyword evidence="1" id="KW-0175">Coiled coil</keyword>